<feature type="chain" id="PRO_5013331752" description="ABC transporter" evidence="3">
    <location>
        <begin position="49"/>
        <end position="257"/>
    </location>
</feature>
<evidence type="ECO:0000313" key="4">
    <source>
        <dbReference type="EMBL" id="PCJ27528.1"/>
    </source>
</evidence>
<name>A0A2A5B8T5_9GAMM</name>
<comment type="caution">
    <text evidence="4">The sequence shown here is derived from an EMBL/GenBank/DDBJ whole genome shotgun (WGS) entry which is preliminary data.</text>
</comment>
<keyword evidence="2 3" id="KW-0732">Signal</keyword>
<dbReference type="AlphaFoldDB" id="A0A2A5B8T5"/>
<dbReference type="PRINTS" id="PR01805">
    <property type="entry name" value="VACJLIPOPROT"/>
</dbReference>
<feature type="signal peptide" evidence="3">
    <location>
        <begin position="1"/>
        <end position="48"/>
    </location>
</feature>
<dbReference type="PANTHER" id="PTHR30035">
    <property type="entry name" value="LIPOPROTEIN VACJ-RELATED"/>
    <property type="match status" value="1"/>
</dbReference>
<dbReference type="EMBL" id="NVVJ01000006">
    <property type="protein sequence ID" value="PCJ27528.1"/>
    <property type="molecule type" value="Genomic_DNA"/>
</dbReference>
<dbReference type="Pfam" id="PF04333">
    <property type="entry name" value="MlaA"/>
    <property type="match status" value="1"/>
</dbReference>
<dbReference type="GO" id="GO:0016020">
    <property type="term" value="C:membrane"/>
    <property type="evidence" value="ECO:0007669"/>
    <property type="project" value="InterPro"/>
</dbReference>
<evidence type="ECO:0000313" key="5">
    <source>
        <dbReference type="Proteomes" id="UP000218327"/>
    </source>
</evidence>
<dbReference type="PANTHER" id="PTHR30035:SF3">
    <property type="entry name" value="INTERMEMBRANE PHOSPHOLIPID TRANSPORT SYSTEM LIPOPROTEIN MLAA"/>
    <property type="match status" value="1"/>
</dbReference>
<reference evidence="5" key="1">
    <citation type="submission" date="2017-08" db="EMBL/GenBank/DDBJ databases">
        <title>A dynamic microbial community with high functional redundancy inhabits the cold, oxic subseafloor aquifer.</title>
        <authorList>
            <person name="Tully B.J."/>
            <person name="Wheat C.G."/>
            <person name="Glazer B.T."/>
            <person name="Huber J.A."/>
        </authorList>
    </citation>
    <scope>NUCLEOTIDE SEQUENCE [LARGE SCALE GENOMIC DNA]</scope>
</reference>
<evidence type="ECO:0000256" key="1">
    <source>
        <dbReference type="ARBA" id="ARBA00010634"/>
    </source>
</evidence>
<dbReference type="Proteomes" id="UP000218327">
    <property type="component" value="Unassembled WGS sequence"/>
</dbReference>
<gene>
    <name evidence="4" type="ORF">COA96_03240</name>
</gene>
<dbReference type="InterPro" id="IPR007428">
    <property type="entry name" value="MlaA"/>
</dbReference>
<evidence type="ECO:0000256" key="2">
    <source>
        <dbReference type="ARBA" id="ARBA00022729"/>
    </source>
</evidence>
<comment type="similarity">
    <text evidence="1">Belongs to the MlaA family.</text>
</comment>
<protein>
    <recommendedName>
        <fullName evidence="6">ABC transporter</fullName>
    </recommendedName>
</protein>
<accession>A0A2A5B8T5</accession>
<evidence type="ECO:0008006" key="6">
    <source>
        <dbReference type="Google" id="ProtNLM"/>
    </source>
</evidence>
<organism evidence="4 5">
    <name type="scientific">SAR86 cluster bacterium</name>
    <dbReference type="NCBI Taxonomy" id="2030880"/>
    <lineage>
        <taxon>Bacteria</taxon>
        <taxon>Pseudomonadati</taxon>
        <taxon>Pseudomonadota</taxon>
        <taxon>Gammaproteobacteria</taxon>
        <taxon>SAR86 cluster</taxon>
    </lineage>
</organism>
<evidence type="ECO:0000256" key="3">
    <source>
        <dbReference type="SAM" id="SignalP"/>
    </source>
</evidence>
<dbReference type="GO" id="GO:0120010">
    <property type="term" value="P:intermembrane phospholipid transfer"/>
    <property type="evidence" value="ECO:0007669"/>
    <property type="project" value="TreeGrafter"/>
</dbReference>
<sequence>MKTINLTKSVRLSRPFSLALPARNALALMRTVLTSFFILVSLSSPAHAATDNDPFENVNRVTYKFNQVLDGVVVKPLARTYRNLTPGAVRKGIRNFFGNLDDVRTIFNEVLQLKLGRAASDIGRVAINSTLGLGGLVEVARPVFNLEKHNEDFGQTLASWNVKSGPYLVIPFFGPSTLRDSGGLILDSQIHPIPNIEHTETRNTLLASDVIVFREAILEFDELVFGDEYLFVREWYLQHREYLNNDGSVEIASLAFE</sequence>
<proteinExistence type="inferred from homology"/>